<comment type="caution">
    <text evidence="1">The sequence shown here is derived from an EMBL/GenBank/DDBJ whole genome shotgun (WGS) entry which is preliminary data.</text>
</comment>
<accession>A0A6N2BGX3</accession>
<organism evidence="1">
    <name type="scientific">Solanum chilense</name>
    <name type="common">Tomato</name>
    <name type="synonym">Lycopersicon chilense</name>
    <dbReference type="NCBI Taxonomy" id="4083"/>
    <lineage>
        <taxon>Eukaryota</taxon>
        <taxon>Viridiplantae</taxon>
        <taxon>Streptophyta</taxon>
        <taxon>Embryophyta</taxon>
        <taxon>Tracheophyta</taxon>
        <taxon>Spermatophyta</taxon>
        <taxon>Magnoliopsida</taxon>
        <taxon>eudicotyledons</taxon>
        <taxon>Gunneridae</taxon>
        <taxon>Pentapetalae</taxon>
        <taxon>asterids</taxon>
        <taxon>lamiids</taxon>
        <taxon>Solanales</taxon>
        <taxon>Solanaceae</taxon>
        <taxon>Solanoideae</taxon>
        <taxon>Solaneae</taxon>
        <taxon>Solanum</taxon>
        <taxon>Solanum subgen. Lycopersicon</taxon>
    </lineage>
</organism>
<evidence type="ECO:0000313" key="1">
    <source>
        <dbReference type="EMBL" id="TMW91373.1"/>
    </source>
</evidence>
<protein>
    <submittedName>
        <fullName evidence="1">Uncharacterized protein</fullName>
    </submittedName>
</protein>
<dbReference type="AlphaFoldDB" id="A0A6N2BGX3"/>
<reference evidence="1" key="1">
    <citation type="submission" date="2019-05" db="EMBL/GenBank/DDBJ databases">
        <title>The de novo reference genome and transcriptome assemblies of the wild tomato species Solanum chilense.</title>
        <authorList>
            <person name="Stam R."/>
            <person name="Nosenko T."/>
            <person name="Hoerger A.C."/>
            <person name="Stephan W."/>
            <person name="Seidel M.A."/>
            <person name="Kuhn J.M.M."/>
            <person name="Haberer G."/>
            <person name="Tellier A."/>
        </authorList>
    </citation>
    <scope>NUCLEOTIDE SEQUENCE</scope>
    <source>
        <tissue evidence="1">Mature leaves</tissue>
    </source>
</reference>
<proteinExistence type="predicted"/>
<name>A0A6N2BGX3_SOLCI</name>
<dbReference type="EMBL" id="RXGB01003736">
    <property type="protein sequence ID" value="TMW91373.1"/>
    <property type="molecule type" value="Genomic_DNA"/>
</dbReference>
<sequence>FSGDFESFGEDNHYSATQIENNAVNTCLYPLLPACEELESEKFKEYSEINISRDQNDSFVEELLDERKEIIDGEPDINKITCEADIPDNSDHIMNENINYGSRFLAKDENGGNYRITQGMPRSIKFRSINNIYKCTLRLSPIEDEYNWNRPIEEDQI</sequence>
<feature type="non-terminal residue" evidence="1">
    <location>
        <position position="1"/>
    </location>
</feature>
<gene>
    <name evidence="1" type="ORF">EJD97_014420</name>
</gene>